<dbReference type="WBParaSite" id="PSAMB.scaffold4320size15009.g23997.t1">
    <property type="protein sequence ID" value="PSAMB.scaffold4320size15009.g23997.t1"/>
    <property type="gene ID" value="PSAMB.scaffold4320size15009.g23997"/>
</dbReference>
<dbReference type="Pfam" id="PF05694">
    <property type="entry name" value="SBP56"/>
    <property type="match status" value="1"/>
</dbReference>
<protein>
    <recommendedName>
        <fullName evidence="3">glucuronosyltransferase</fullName>
        <ecNumber evidence="3">2.4.1.17</ecNumber>
    </recommendedName>
</protein>
<evidence type="ECO:0000256" key="5">
    <source>
        <dbReference type="ARBA" id="ARBA00022679"/>
    </source>
</evidence>
<dbReference type="GO" id="GO:0015020">
    <property type="term" value="F:glucuronosyltransferase activity"/>
    <property type="evidence" value="ECO:0007669"/>
    <property type="project" value="UniProtKB-EC"/>
</dbReference>
<reference evidence="10" key="1">
    <citation type="submission" date="2022-11" db="UniProtKB">
        <authorList>
            <consortium name="WormBaseParasite"/>
        </authorList>
    </citation>
    <scope>IDENTIFICATION</scope>
</reference>
<dbReference type="InterPro" id="IPR002213">
    <property type="entry name" value="UDP_glucos_trans"/>
</dbReference>
<dbReference type="CDD" id="cd03784">
    <property type="entry name" value="GT1_Gtf-like"/>
    <property type="match status" value="1"/>
</dbReference>
<keyword evidence="5" id="KW-0808">Transferase</keyword>
<keyword evidence="8" id="KW-0732">Signal</keyword>
<comment type="catalytic activity">
    <reaction evidence="7">
        <text>glucuronate acceptor + UDP-alpha-D-glucuronate = acceptor beta-D-glucuronoside + UDP + H(+)</text>
        <dbReference type="Rhea" id="RHEA:21032"/>
        <dbReference type="ChEBI" id="CHEBI:15378"/>
        <dbReference type="ChEBI" id="CHEBI:58052"/>
        <dbReference type="ChEBI" id="CHEBI:58223"/>
        <dbReference type="ChEBI" id="CHEBI:132367"/>
        <dbReference type="ChEBI" id="CHEBI:132368"/>
        <dbReference type="EC" id="2.4.1.17"/>
    </reaction>
</comment>
<keyword evidence="4" id="KW-0328">Glycosyltransferase</keyword>
<comment type="similarity">
    <text evidence="1">Belongs to the selenium-binding protein family.</text>
</comment>
<organism evidence="9 10">
    <name type="scientific">Plectus sambesii</name>
    <dbReference type="NCBI Taxonomy" id="2011161"/>
    <lineage>
        <taxon>Eukaryota</taxon>
        <taxon>Metazoa</taxon>
        <taxon>Ecdysozoa</taxon>
        <taxon>Nematoda</taxon>
        <taxon>Chromadorea</taxon>
        <taxon>Plectida</taxon>
        <taxon>Plectina</taxon>
        <taxon>Plectoidea</taxon>
        <taxon>Plectidae</taxon>
        <taxon>Plectus</taxon>
    </lineage>
</organism>
<name>A0A914WI99_9BILA</name>
<dbReference type="InterPro" id="IPR008826">
    <property type="entry name" value="Se-bd"/>
</dbReference>
<sequence length="976" mass="109215">MSLKTLLFVFAVYLAHTESFKVLVYSPAIGHSHSNFMGKIADSLLDAGHEVLVYVPVQDADVLSNGTKRAPVLRVDVLDDPFLFKNSPIKSDPFSETADMMGDDSMQLFAELSTQACQGQVSNKALMKTLRDHHFDVAIAEFYDYCPFGIFKLLGIPANILASAVPLTETIGDLFGVPQPLSYVPSVFGTSTDEMSYKERAMNIMTSGIWRGMLNRVLDKENEIFRRYYGSDFPDLDDLAKKTSLAFVNADEFFELPRPITHRIIYVGGIGVPKAEKLSNELARVVEASDKGAILLSFGSIAHSTLLPMEKKLAILRAMANFPEYTFIWKYERPEDDMQLFMNYTNVYPMKWVPQVDLLNHPKVKVFITHGGMNSLTEAMTTGTPTVAIPLFGDQEHNVAVAVKRGVSVFVSKRNLNTESLTAALQEVLQNEKYELNAKRMAQMVARKPIKPKDLIVKWTDLSPRPTTLLHLAGRGFASLSAEISRRYRPLTTRKSASISTEMAAEEPRCCSHGPGYASPKDAMHGPRETVIFVACTRFDSDKPDMLATVDVDPTSSTYCTVISRVNFPYARDEVHHTSWNTCSSCFGDANVKRTHLAVPCLNSSRVYFVDTTDPKNLKLTKTLEAEQMLSHDVGFPHSGHCLADGNIMISTLGDAKGNGKGDFILIDSKTFEVTGTWVKGKTAPLNYDFWYQPRHNVMISTEWGPPKVFTKGFKMEDVLSAQYGTKIHVWDWKERTLKQTIQLDPKDGCMPFEIRFQHDPDSMHCFFNTTLGSAIFHISQDIDTGEFVAKKVIQVEPIKVNNWMLPVMPGLISDILISLDDRFLYFSCWLHGDVRQYDISDPFDPKLVGRVFLGGSMHTESTVEVTDEEIKTEDIPSPCVVKGRRIEGGPQMLQLSLDGKRLYVTSSLYSIWDRQFYPTLTQAGGTMLQVDVDTTKGGLRLNPDFLIDFGAVPDGPFLAHEMRYPGGDCTSDIWT</sequence>
<dbReference type="GO" id="GO:0008430">
    <property type="term" value="F:selenium binding"/>
    <property type="evidence" value="ECO:0007669"/>
    <property type="project" value="InterPro"/>
</dbReference>
<dbReference type="AlphaFoldDB" id="A0A914WI99"/>
<dbReference type="Pfam" id="PF00201">
    <property type="entry name" value="UDPGT"/>
    <property type="match status" value="1"/>
</dbReference>
<keyword evidence="9" id="KW-1185">Reference proteome</keyword>
<dbReference type="PANTHER" id="PTHR23300:SF0">
    <property type="entry name" value="METHANETHIOL OXIDASE"/>
    <property type="match status" value="1"/>
</dbReference>
<proteinExistence type="inferred from homology"/>
<dbReference type="EC" id="2.4.1.17" evidence="3"/>
<keyword evidence="6" id="KW-0711">Selenium</keyword>
<dbReference type="InterPro" id="IPR035595">
    <property type="entry name" value="UDP_glycos_trans_CS"/>
</dbReference>
<dbReference type="SUPFAM" id="SSF75011">
    <property type="entry name" value="3-carboxy-cis,cis-mucoante lactonizing enzyme"/>
    <property type="match status" value="1"/>
</dbReference>
<evidence type="ECO:0000256" key="8">
    <source>
        <dbReference type="SAM" id="SignalP"/>
    </source>
</evidence>
<dbReference type="Gene3D" id="3.40.50.2000">
    <property type="entry name" value="Glycogen Phosphorylase B"/>
    <property type="match status" value="2"/>
</dbReference>
<evidence type="ECO:0000256" key="6">
    <source>
        <dbReference type="ARBA" id="ARBA00023266"/>
    </source>
</evidence>
<dbReference type="PANTHER" id="PTHR23300">
    <property type="entry name" value="METHANETHIOL OXIDASE"/>
    <property type="match status" value="1"/>
</dbReference>
<evidence type="ECO:0000256" key="2">
    <source>
        <dbReference type="ARBA" id="ARBA00009995"/>
    </source>
</evidence>
<evidence type="ECO:0000313" key="10">
    <source>
        <dbReference type="WBParaSite" id="PSAMB.scaffold4320size15009.g23997.t1"/>
    </source>
</evidence>
<evidence type="ECO:0000256" key="1">
    <source>
        <dbReference type="ARBA" id="ARBA00005606"/>
    </source>
</evidence>
<accession>A0A914WI99</accession>
<evidence type="ECO:0000256" key="3">
    <source>
        <dbReference type="ARBA" id="ARBA00012544"/>
    </source>
</evidence>
<evidence type="ECO:0000256" key="7">
    <source>
        <dbReference type="ARBA" id="ARBA00047475"/>
    </source>
</evidence>
<feature type="chain" id="PRO_5036850011" description="glucuronosyltransferase" evidence="8">
    <location>
        <begin position="20"/>
        <end position="976"/>
    </location>
</feature>
<evidence type="ECO:0000313" key="9">
    <source>
        <dbReference type="Proteomes" id="UP000887566"/>
    </source>
</evidence>
<dbReference type="FunFam" id="3.40.50.2000:FF:000021">
    <property type="entry name" value="UDP-glucuronosyltransferase"/>
    <property type="match status" value="1"/>
</dbReference>
<dbReference type="PROSITE" id="PS00375">
    <property type="entry name" value="UDPGT"/>
    <property type="match status" value="1"/>
</dbReference>
<comment type="similarity">
    <text evidence="2">Belongs to the UDP-glycosyltransferase family.</text>
</comment>
<dbReference type="SUPFAM" id="SSF53756">
    <property type="entry name" value="UDP-Glycosyltransferase/glycogen phosphorylase"/>
    <property type="match status" value="1"/>
</dbReference>
<dbReference type="Proteomes" id="UP000887566">
    <property type="component" value="Unplaced"/>
</dbReference>
<feature type="signal peptide" evidence="8">
    <location>
        <begin position="1"/>
        <end position="19"/>
    </location>
</feature>
<evidence type="ECO:0000256" key="4">
    <source>
        <dbReference type="ARBA" id="ARBA00022676"/>
    </source>
</evidence>